<evidence type="ECO:0000313" key="3">
    <source>
        <dbReference type="Proteomes" id="UP000001235"/>
    </source>
</evidence>
<dbReference type="OrthoDB" id="4760165at2"/>
<dbReference type="InterPro" id="IPR016516">
    <property type="entry name" value="UCP07580"/>
</dbReference>
<feature type="transmembrane region" description="Helical" evidence="1">
    <location>
        <begin position="177"/>
        <end position="200"/>
    </location>
</feature>
<name>D9SJU9_GALCS</name>
<dbReference type="Pfam" id="PF10118">
    <property type="entry name" value="Metal_hydrol"/>
    <property type="match status" value="1"/>
</dbReference>
<proteinExistence type="predicted"/>
<dbReference type="EMBL" id="CP002159">
    <property type="protein sequence ID" value="ADL54448.1"/>
    <property type="molecule type" value="Genomic_DNA"/>
</dbReference>
<dbReference type="AlphaFoldDB" id="D9SJU9"/>
<evidence type="ECO:0000313" key="2">
    <source>
        <dbReference type="EMBL" id="ADL54448.1"/>
    </source>
</evidence>
<keyword evidence="1" id="KW-0472">Membrane</keyword>
<evidence type="ECO:0000256" key="1">
    <source>
        <dbReference type="SAM" id="Phobius"/>
    </source>
</evidence>
<dbReference type="STRING" id="395494.Galf_0404"/>
<sequence length="267" mass="29809">MKARHADIGDLSHSWCNDDVVVSSVMETVSFVTPVLEGFFIRSVAQGMRVHKDSALARRCQAFIREESSHSRAHKKFNTVLLGYLGRPPRGLAMVSAMLDAARQYLSVSQQLGLAAALEHLTAVMSKLYVGQQHGLKFASRYAQELFAMHAEEELGHRSVVFDLWQANEPGGRFNRFVIIALVLLVGSVYVGLAVPWILYRKMERRLLKTLIALVKFTVKNIGSTLAQLPVSELFSFIRGDFHPERLIDEKMAEKNHTTNAGKGASK</sequence>
<accession>D9SJU9</accession>
<protein>
    <submittedName>
        <fullName evidence="2">Uncharacterized conserved protein UCP07580</fullName>
    </submittedName>
</protein>
<dbReference type="HOGENOM" id="CLU_1041129_0_0_4"/>
<reference evidence="2 3" key="1">
    <citation type="submission" date="2010-08" db="EMBL/GenBank/DDBJ databases">
        <title>Complete sequence of Gallionella capsiferriformans ES-2.</title>
        <authorList>
            <consortium name="US DOE Joint Genome Institute"/>
            <person name="Lucas S."/>
            <person name="Copeland A."/>
            <person name="Lapidus A."/>
            <person name="Cheng J.-F."/>
            <person name="Bruce D."/>
            <person name="Goodwin L."/>
            <person name="Pitluck S."/>
            <person name="Chertkov O."/>
            <person name="Davenport K.W."/>
            <person name="Detter J.C."/>
            <person name="Han C."/>
            <person name="Tapia R."/>
            <person name="Land M."/>
            <person name="Hauser L."/>
            <person name="Chang Y.-J."/>
            <person name="Jeffries C."/>
            <person name="Kyrpides N."/>
            <person name="Ivanova N."/>
            <person name="Mikhailova N."/>
            <person name="Shelobolina E.S."/>
            <person name="Picardal F."/>
            <person name="Roden E."/>
            <person name="Emerson D."/>
            <person name="Woyke T."/>
        </authorList>
    </citation>
    <scope>NUCLEOTIDE SEQUENCE [LARGE SCALE GENOMIC DNA]</scope>
    <source>
        <strain evidence="2 3">ES-2</strain>
    </source>
</reference>
<dbReference type="eggNOG" id="COG3687">
    <property type="taxonomic scope" value="Bacteria"/>
</dbReference>
<dbReference type="KEGG" id="gca:Galf_0404"/>
<dbReference type="PANTHER" id="PTHR39456:SF1">
    <property type="entry name" value="METAL-DEPENDENT HYDROLASE"/>
    <property type="match status" value="1"/>
</dbReference>
<organism evidence="2 3">
    <name type="scientific">Gallionella capsiferriformans (strain ES-2)</name>
    <name type="common">Gallionella ferruginea capsiferriformans (strain ES-2)</name>
    <dbReference type="NCBI Taxonomy" id="395494"/>
    <lineage>
        <taxon>Bacteria</taxon>
        <taxon>Pseudomonadati</taxon>
        <taxon>Pseudomonadota</taxon>
        <taxon>Betaproteobacteria</taxon>
        <taxon>Nitrosomonadales</taxon>
        <taxon>Gallionellaceae</taxon>
        <taxon>Gallionella</taxon>
    </lineage>
</organism>
<keyword evidence="1" id="KW-0812">Transmembrane</keyword>
<dbReference type="Proteomes" id="UP000001235">
    <property type="component" value="Chromosome"/>
</dbReference>
<dbReference type="PANTHER" id="PTHR39456">
    <property type="entry name" value="METAL-DEPENDENT HYDROLASE"/>
    <property type="match status" value="1"/>
</dbReference>
<dbReference type="RefSeq" id="WP_013292391.1">
    <property type="nucleotide sequence ID" value="NC_014394.1"/>
</dbReference>
<keyword evidence="3" id="KW-1185">Reference proteome</keyword>
<gene>
    <name evidence="2" type="ordered locus">Galf_0404</name>
</gene>
<keyword evidence="1" id="KW-1133">Transmembrane helix</keyword>